<keyword evidence="3" id="KW-0813">Transport</keyword>
<evidence type="ECO:0000256" key="3">
    <source>
        <dbReference type="ARBA" id="ARBA00022970"/>
    </source>
</evidence>
<keyword evidence="3" id="KW-0029">Amino-acid transport</keyword>
<feature type="chain" id="PRO_5045165990" evidence="4">
    <location>
        <begin position="19"/>
        <end position="407"/>
    </location>
</feature>
<keyword evidence="2 4" id="KW-0732">Signal</keyword>
<dbReference type="PANTHER" id="PTHR30483:SF6">
    <property type="entry name" value="PERIPLASMIC BINDING PROTEIN OF ABC TRANSPORTER FOR NATURAL AMINO ACIDS"/>
    <property type="match status" value="1"/>
</dbReference>
<evidence type="ECO:0000256" key="4">
    <source>
        <dbReference type="SAM" id="SignalP"/>
    </source>
</evidence>
<dbReference type="InterPro" id="IPR028082">
    <property type="entry name" value="Peripla_BP_I"/>
</dbReference>
<comment type="caution">
    <text evidence="6">The sequence shown here is derived from an EMBL/GenBank/DDBJ whole genome shotgun (WGS) entry which is preliminary data.</text>
</comment>
<evidence type="ECO:0000259" key="5">
    <source>
        <dbReference type="Pfam" id="PF13458"/>
    </source>
</evidence>
<keyword evidence="7" id="KW-1185">Reference proteome</keyword>
<comment type="similarity">
    <text evidence="1">Belongs to the leucine-binding protein family.</text>
</comment>
<evidence type="ECO:0000313" key="6">
    <source>
        <dbReference type="EMBL" id="MBK1660993.1"/>
    </source>
</evidence>
<dbReference type="Pfam" id="PF13458">
    <property type="entry name" value="Peripla_BP_6"/>
    <property type="match status" value="1"/>
</dbReference>
<evidence type="ECO:0000256" key="2">
    <source>
        <dbReference type="ARBA" id="ARBA00022729"/>
    </source>
</evidence>
<proteinExistence type="inferred from homology"/>
<dbReference type="Gene3D" id="3.40.50.2300">
    <property type="match status" value="2"/>
</dbReference>
<accession>A0ABS1D3C3</accession>
<dbReference type="Proteomes" id="UP000697995">
    <property type="component" value="Unassembled WGS sequence"/>
</dbReference>
<dbReference type="InterPro" id="IPR051010">
    <property type="entry name" value="BCAA_transport"/>
</dbReference>
<dbReference type="CDD" id="cd06327">
    <property type="entry name" value="PBP1_SBP-like"/>
    <property type="match status" value="1"/>
</dbReference>
<organism evidence="6 7">
    <name type="scientific">Paracraurococcus ruber</name>
    <dbReference type="NCBI Taxonomy" id="77675"/>
    <lineage>
        <taxon>Bacteria</taxon>
        <taxon>Pseudomonadati</taxon>
        <taxon>Pseudomonadota</taxon>
        <taxon>Alphaproteobacteria</taxon>
        <taxon>Acetobacterales</taxon>
        <taxon>Roseomonadaceae</taxon>
        <taxon>Paracraurococcus</taxon>
    </lineage>
</organism>
<feature type="domain" description="Leucine-binding protein" evidence="5">
    <location>
        <begin position="31"/>
        <end position="370"/>
    </location>
</feature>
<dbReference type="SUPFAM" id="SSF53822">
    <property type="entry name" value="Periplasmic binding protein-like I"/>
    <property type="match status" value="1"/>
</dbReference>
<protein>
    <submittedName>
        <fullName evidence="6">ABC transporter permease</fullName>
    </submittedName>
</protein>
<dbReference type="EMBL" id="NRSG01000237">
    <property type="protein sequence ID" value="MBK1660993.1"/>
    <property type="molecule type" value="Genomic_DNA"/>
</dbReference>
<evidence type="ECO:0000256" key="1">
    <source>
        <dbReference type="ARBA" id="ARBA00010062"/>
    </source>
</evidence>
<name>A0ABS1D3C3_9PROT</name>
<feature type="signal peptide" evidence="4">
    <location>
        <begin position="1"/>
        <end position="18"/>
    </location>
</feature>
<sequence>MRRRTLLAGAAGTLPLLAAPGLLRAQSTSRPVQLGLVSDMGGPFRDVGGPGQRVAAELAVQDFGGSVLGRQIVVRQADGQNRADISAQLAREWIDREGVDALADGAASSAGLAIQEVCRERKRVYLITGPATSDMTGARCSPYGMQFGYDTYALSHGTATALTKAGGDTWFFITADYAFGHALERDATNAVRANGGRVLGAVKAPLNTSDFSSFLIQARASGAKVVGLANAGTDLQNCVKQAAEFGLTRGGRVRMATLLVQIPDVVSLGHQTCEGMVFTDSFYWDMSDKARAFAARFQQRIPQHPPGLQHAGVYGATLHWLKAVQAAGSTDADAVVAAMKSTPMNDMYNENVRIREDGRAMHRMYLWQVKPASEAKSRFDFCRLVADIPPEEAWRPMSEGGCPLVRS</sequence>
<evidence type="ECO:0000313" key="7">
    <source>
        <dbReference type="Proteomes" id="UP000697995"/>
    </source>
</evidence>
<dbReference type="PANTHER" id="PTHR30483">
    <property type="entry name" value="LEUCINE-SPECIFIC-BINDING PROTEIN"/>
    <property type="match status" value="1"/>
</dbReference>
<dbReference type="InterPro" id="IPR028081">
    <property type="entry name" value="Leu-bd"/>
</dbReference>
<gene>
    <name evidence="6" type="ORF">CKO45_22510</name>
</gene>
<reference evidence="6 7" key="1">
    <citation type="journal article" date="2020" name="Microorganisms">
        <title>Osmotic Adaptation and Compatible Solute Biosynthesis of Phototrophic Bacteria as Revealed from Genome Analyses.</title>
        <authorList>
            <person name="Imhoff J.F."/>
            <person name="Rahn T."/>
            <person name="Kunzel S."/>
            <person name="Keller A."/>
            <person name="Neulinger S.C."/>
        </authorList>
    </citation>
    <scope>NUCLEOTIDE SEQUENCE [LARGE SCALE GENOMIC DNA]</scope>
    <source>
        <strain evidence="6 7">DSM 15382</strain>
    </source>
</reference>